<dbReference type="SUPFAM" id="SSF54060">
    <property type="entry name" value="His-Me finger endonucleases"/>
    <property type="match status" value="1"/>
</dbReference>
<dbReference type="InterPro" id="IPR010902">
    <property type="entry name" value="NUMOD4"/>
</dbReference>
<evidence type="ECO:0000313" key="2">
    <source>
        <dbReference type="EMBL" id="MFD2610831.1"/>
    </source>
</evidence>
<evidence type="ECO:0000313" key="3">
    <source>
        <dbReference type="Proteomes" id="UP001597541"/>
    </source>
</evidence>
<keyword evidence="3" id="KW-1185">Reference proteome</keyword>
<comment type="caution">
    <text evidence="2">The sequence shown here is derived from an EMBL/GenBank/DDBJ whole genome shotgun (WGS) entry which is preliminary data.</text>
</comment>
<name>A0ABW5P7G0_9BACL</name>
<dbReference type="RefSeq" id="WP_377598936.1">
    <property type="nucleotide sequence ID" value="NZ_JBHUME010000001.1"/>
</dbReference>
<proteinExistence type="predicted"/>
<dbReference type="Gene3D" id="3.90.75.20">
    <property type="match status" value="1"/>
</dbReference>
<dbReference type="Proteomes" id="UP001597541">
    <property type="component" value="Unassembled WGS sequence"/>
</dbReference>
<dbReference type="InterPro" id="IPR044925">
    <property type="entry name" value="His-Me_finger_sf"/>
</dbReference>
<feature type="domain" description="NUMOD4" evidence="1">
    <location>
        <begin position="3"/>
        <end position="46"/>
    </location>
</feature>
<sequence length="76" mass="9008">MIEERRSIKGYEGIYDITRSGRIISVRNNRVRHRSGNEYGFANVHLNKNGERRLCKTFQLWKESFSDIDPNVYKGM</sequence>
<evidence type="ECO:0000259" key="1">
    <source>
        <dbReference type="Pfam" id="PF07463"/>
    </source>
</evidence>
<reference evidence="3" key="1">
    <citation type="journal article" date="2019" name="Int. J. Syst. Evol. Microbiol.">
        <title>The Global Catalogue of Microorganisms (GCM) 10K type strain sequencing project: providing services to taxonomists for standard genome sequencing and annotation.</title>
        <authorList>
            <consortium name="The Broad Institute Genomics Platform"/>
            <consortium name="The Broad Institute Genome Sequencing Center for Infectious Disease"/>
            <person name="Wu L."/>
            <person name="Ma J."/>
        </authorList>
    </citation>
    <scope>NUCLEOTIDE SEQUENCE [LARGE SCALE GENOMIC DNA]</scope>
    <source>
        <strain evidence="3">KCTC 3950</strain>
    </source>
</reference>
<organism evidence="2 3">
    <name type="scientific">Paenibacillus gansuensis</name>
    <dbReference type="NCBI Taxonomy" id="306542"/>
    <lineage>
        <taxon>Bacteria</taxon>
        <taxon>Bacillati</taxon>
        <taxon>Bacillota</taxon>
        <taxon>Bacilli</taxon>
        <taxon>Bacillales</taxon>
        <taxon>Paenibacillaceae</taxon>
        <taxon>Paenibacillus</taxon>
    </lineage>
</organism>
<gene>
    <name evidence="2" type="ORF">ACFSUF_00170</name>
</gene>
<dbReference type="EMBL" id="JBHUME010000001">
    <property type="protein sequence ID" value="MFD2610831.1"/>
    <property type="molecule type" value="Genomic_DNA"/>
</dbReference>
<protein>
    <submittedName>
        <fullName evidence="2">NUMOD4 domain-containing protein</fullName>
    </submittedName>
</protein>
<dbReference type="Pfam" id="PF07463">
    <property type="entry name" value="NUMOD4"/>
    <property type="match status" value="1"/>
</dbReference>
<accession>A0ABW5P7G0</accession>